<name>A0A8T4GFD9_9EURY</name>
<sequence length="128" mass="13748">MSTQTTPTHEDGTTERRFNGPWLRVLAIAVVAWGGLYALEWALLEAGTPAGAAVGFTHAYVLAPLATATILLDALSLGERGVADFGLFKWLYALVALFVPPIAVVYYAHREWLKPANAELLGDPGTPK</sequence>
<organism evidence="2 3">
    <name type="scientific">Halorubrum alkaliphilum</name>
    <dbReference type="NCBI Taxonomy" id="261290"/>
    <lineage>
        <taxon>Archaea</taxon>
        <taxon>Methanobacteriati</taxon>
        <taxon>Methanobacteriota</taxon>
        <taxon>Stenosarchaea group</taxon>
        <taxon>Halobacteria</taxon>
        <taxon>Halobacteriales</taxon>
        <taxon>Haloferacaceae</taxon>
        <taxon>Halorubrum</taxon>
    </lineage>
</organism>
<feature type="transmembrane region" description="Helical" evidence="1">
    <location>
        <begin position="21"/>
        <end position="39"/>
    </location>
</feature>
<protein>
    <submittedName>
        <fullName evidence="2">Uncharacterized protein</fullName>
    </submittedName>
</protein>
<dbReference type="Proteomes" id="UP000823588">
    <property type="component" value="Unassembled WGS sequence"/>
</dbReference>
<feature type="transmembrane region" description="Helical" evidence="1">
    <location>
        <begin position="59"/>
        <end position="78"/>
    </location>
</feature>
<proteinExistence type="predicted"/>
<dbReference type="RefSeq" id="WP_321168683.1">
    <property type="nucleotide sequence ID" value="NZ_JAGGKQ010000013.1"/>
</dbReference>
<feature type="transmembrane region" description="Helical" evidence="1">
    <location>
        <begin position="90"/>
        <end position="109"/>
    </location>
</feature>
<evidence type="ECO:0000313" key="2">
    <source>
        <dbReference type="EMBL" id="MBP1922896.1"/>
    </source>
</evidence>
<comment type="caution">
    <text evidence="2">The sequence shown here is derived from an EMBL/GenBank/DDBJ whole genome shotgun (WGS) entry which is preliminary data.</text>
</comment>
<dbReference type="AlphaFoldDB" id="A0A8T4GFD9"/>
<keyword evidence="1" id="KW-0812">Transmembrane</keyword>
<keyword evidence="1" id="KW-1133">Transmembrane helix</keyword>
<evidence type="ECO:0000256" key="1">
    <source>
        <dbReference type="SAM" id="Phobius"/>
    </source>
</evidence>
<keyword evidence="1" id="KW-0472">Membrane</keyword>
<accession>A0A8T4GFD9</accession>
<keyword evidence="3" id="KW-1185">Reference proteome</keyword>
<evidence type="ECO:0000313" key="3">
    <source>
        <dbReference type="Proteomes" id="UP000823588"/>
    </source>
</evidence>
<dbReference type="EMBL" id="JAGGKQ010000013">
    <property type="protein sequence ID" value="MBP1922896.1"/>
    <property type="molecule type" value="Genomic_DNA"/>
</dbReference>
<gene>
    <name evidence="2" type="ORF">J2751_001912</name>
</gene>
<reference evidence="2" key="1">
    <citation type="submission" date="2021-03" db="EMBL/GenBank/DDBJ databases">
        <title>Genomic Encyclopedia of Type Strains, Phase IV (KMG-IV): sequencing the most valuable type-strain genomes for metagenomic binning, comparative biology and taxonomic classification.</title>
        <authorList>
            <person name="Goeker M."/>
        </authorList>
    </citation>
    <scope>NUCLEOTIDE SEQUENCE</scope>
    <source>
        <strain evidence="2">DSM 23564</strain>
    </source>
</reference>